<reference evidence="1" key="1">
    <citation type="submission" date="2020-07" db="EMBL/GenBank/DDBJ databases">
        <title>Ethylene signaling mediates host invasion by parasitic plants.</title>
        <authorList>
            <person name="Yoshida S."/>
        </authorList>
    </citation>
    <scope>NUCLEOTIDE SEQUENCE</scope>
    <source>
        <strain evidence="1">Okayama</strain>
    </source>
</reference>
<comment type="caution">
    <text evidence="1">The sequence shown here is derived from an EMBL/GenBank/DDBJ whole genome shotgun (WGS) entry which is preliminary data.</text>
</comment>
<evidence type="ECO:0000313" key="2">
    <source>
        <dbReference type="Proteomes" id="UP000653305"/>
    </source>
</evidence>
<protein>
    <submittedName>
        <fullName evidence="1">Uncharacterized protein</fullName>
    </submittedName>
</protein>
<organism evidence="1 2">
    <name type="scientific">Phtheirospermum japonicum</name>
    <dbReference type="NCBI Taxonomy" id="374723"/>
    <lineage>
        <taxon>Eukaryota</taxon>
        <taxon>Viridiplantae</taxon>
        <taxon>Streptophyta</taxon>
        <taxon>Embryophyta</taxon>
        <taxon>Tracheophyta</taxon>
        <taxon>Spermatophyta</taxon>
        <taxon>Magnoliopsida</taxon>
        <taxon>eudicotyledons</taxon>
        <taxon>Gunneridae</taxon>
        <taxon>Pentapetalae</taxon>
        <taxon>asterids</taxon>
        <taxon>lamiids</taxon>
        <taxon>Lamiales</taxon>
        <taxon>Orobanchaceae</taxon>
        <taxon>Orobanchaceae incertae sedis</taxon>
        <taxon>Phtheirospermum</taxon>
    </lineage>
</organism>
<dbReference type="AlphaFoldDB" id="A0A830CQZ4"/>
<proteinExistence type="predicted"/>
<keyword evidence="2" id="KW-1185">Reference proteome</keyword>
<dbReference type="EMBL" id="BMAC01000600">
    <property type="protein sequence ID" value="GFP99998.1"/>
    <property type="molecule type" value="Genomic_DNA"/>
</dbReference>
<gene>
    <name evidence="1" type="ORF">PHJA_002143900</name>
</gene>
<dbReference type="Proteomes" id="UP000653305">
    <property type="component" value="Unassembled WGS sequence"/>
</dbReference>
<evidence type="ECO:0000313" key="1">
    <source>
        <dbReference type="EMBL" id="GFP99998.1"/>
    </source>
</evidence>
<sequence length="92" mass="10124">MTKLSHLHRLRLERLRPDFPAINGAVTMQNCGESSCLVRPPRGVCAATERLRGDGLIGFDTDLQSAESVYEGKTLRNLNLAKLVEKSKASTL</sequence>
<name>A0A830CQZ4_9LAMI</name>
<accession>A0A830CQZ4</accession>